<proteinExistence type="predicted"/>
<comment type="caution">
    <text evidence="1">The sequence shown here is derived from an EMBL/GenBank/DDBJ whole genome shotgun (WGS) entry which is preliminary data.</text>
</comment>
<sequence>MRLLDFRPVPHSEAASNLSSFQDVALPACFPLRGEWGSTSDDVKRRPRPLHSIVFLPACGVEHDCWPRGHLTRSRSQGEGGQEEGRLDSLLSGRKRRKRRLFVSNIAVLIPSEETVVEMPPARCGSPGREGRGTTRDSVTALGAAPSERGTRKRTQSLVPRVAYTCPARSGVRQVSEEPQLRHAYTRNTSTHRP</sequence>
<organism evidence="1 2">
    <name type="scientific">Ixodes persulcatus</name>
    <name type="common">Taiga tick</name>
    <dbReference type="NCBI Taxonomy" id="34615"/>
    <lineage>
        <taxon>Eukaryota</taxon>
        <taxon>Metazoa</taxon>
        <taxon>Ecdysozoa</taxon>
        <taxon>Arthropoda</taxon>
        <taxon>Chelicerata</taxon>
        <taxon>Arachnida</taxon>
        <taxon>Acari</taxon>
        <taxon>Parasitiformes</taxon>
        <taxon>Ixodida</taxon>
        <taxon>Ixodoidea</taxon>
        <taxon>Ixodidae</taxon>
        <taxon>Ixodinae</taxon>
        <taxon>Ixodes</taxon>
    </lineage>
</organism>
<evidence type="ECO:0000313" key="1">
    <source>
        <dbReference type="EMBL" id="KAG0412120.1"/>
    </source>
</evidence>
<accession>A0AC60NY96</accession>
<protein>
    <submittedName>
        <fullName evidence="1">Uncharacterized protein</fullName>
    </submittedName>
</protein>
<evidence type="ECO:0000313" key="2">
    <source>
        <dbReference type="Proteomes" id="UP000805193"/>
    </source>
</evidence>
<dbReference type="Proteomes" id="UP000805193">
    <property type="component" value="Unassembled WGS sequence"/>
</dbReference>
<reference evidence="1 2" key="1">
    <citation type="journal article" date="2020" name="Cell">
        <title>Large-Scale Comparative Analyses of Tick Genomes Elucidate Their Genetic Diversity and Vector Capacities.</title>
        <authorList>
            <consortium name="Tick Genome and Microbiome Consortium (TIGMIC)"/>
            <person name="Jia N."/>
            <person name="Wang J."/>
            <person name="Shi W."/>
            <person name="Du L."/>
            <person name="Sun Y."/>
            <person name="Zhan W."/>
            <person name="Jiang J.F."/>
            <person name="Wang Q."/>
            <person name="Zhang B."/>
            <person name="Ji P."/>
            <person name="Bell-Sakyi L."/>
            <person name="Cui X.M."/>
            <person name="Yuan T.T."/>
            <person name="Jiang B.G."/>
            <person name="Yang W.F."/>
            <person name="Lam T.T."/>
            <person name="Chang Q.C."/>
            <person name="Ding S.J."/>
            <person name="Wang X.J."/>
            <person name="Zhu J.G."/>
            <person name="Ruan X.D."/>
            <person name="Zhao L."/>
            <person name="Wei J.T."/>
            <person name="Ye R.Z."/>
            <person name="Que T.C."/>
            <person name="Du C.H."/>
            <person name="Zhou Y.H."/>
            <person name="Cheng J.X."/>
            <person name="Dai P.F."/>
            <person name="Guo W.B."/>
            <person name="Han X.H."/>
            <person name="Huang E.J."/>
            <person name="Li L.F."/>
            <person name="Wei W."/>
            <person name="Gao Y.C."/>
            <person name="Liu J.Z."/>
            <person name="Shao H.Z."/>
            <person name="Wang X."/>
            <person name="Wang C.C."/>
            <person name="Yang T.C."/>
            <person name="Huo Q.B."/>
            <person name="Li W."/>
            <person name="Chen H.Y."/>
            <person name="Chen S.E."/>
            <person name="Zhou L.G."/>
            <person name="Ni X.B."/>
            <person name="Tian J.H."/>
            <person name="Sheng Y."/>
            <person name="Liu T."/>
            <person name="Pan Y.S."/>
            <person name="Xia L.Y."/>
            <person name="Li J."/>
            <person name="Zhao F."/>
            <person name="Cao W.C."/>
        </authorList>
    </citation>
    <scope>NUCLEOTIDE SEQUENCE [LARGE SCALE GENOMIC DNA]</scope>
    <source>
        <strain evidence="1">Iper-2018</strain>
    </source>
</reference>
<gene>
    <name evidence="1" type="ORF">HPB47_010759</name>
</gene>
<keyword evidence="2" id="KW-1185">Reference proteome</keyword>
<dbReference type="EMBL" id="JABSTQ010011374">
    <property type="protein sequence ID" value="KAG0412120.1"/>
    <property type="molecule type" value="Genomic_DNA"/>
</dbReference>
<name>A0AC60NY96_IXOPE</name>